<dbReference type="Gene3D" id="3.60.90.10">
    <property type="entry name" value="S-adenosylmethionine decarboxylase"/>
    <property type="match status" value="2"/>
</dbReference>
<dbReference type="PROSITE" id="PS01336">
    <property type="entry name" value="ADOMETDC"/>
    <property type="match status" value="1"/>
</dbReference>
<dbReference type="AlphaFoldDB" id="A0A8H7ZGG6"/>
<dbReference type="SUPFAM" id="SSF56276">
    <property type="entry name" value="S-adenosylmethionine decarboxylase"/>
    <property type="match status" value="1"/>
</dbReference>
<dbReference type="InterPro" id="IPR016067">
    <property type="entry name" value="S-AdoMet_deCO2ase_core"/>
</dbReference>
<dbReference type="InterPro" id="IPR018166">
    <property type="entry name" value="S-AdoMet_deCO2ase_CS"/>
</dbReference>
<dbReference type="UniPathway" id="UPA00331">
    <property type="reaction ID" value="UER00451"/>
</dbReference>
<keyword evidence="7" id="KW-1185">Reference proteome</keyword>
<dbReference type="RefSeq" id="XP_067547739.1">
    <property type="nucleotide sequence ID" value="XM_067693194.1"/>
</dbReference>
<keyword evidence="4" id="KW-0620">Polyamine biosynthesis</keyword>
<proteinExistence type="inferred from homology"/>
<dbReference type="GO" id="GO:0008295">
    <property type="term" value="P:spermidine biosynthetic process"/>
    <property type="evidence" value="ECO:0007669"/>
    <property type="project" value="UniProtKB-KW"/>
</dbReference>
<reference evidence="6 7" key="1">
    <citation type="submission" date="2020-12" db="EMBL/GenBank/DDBJ databases">
        <title>Effect of drift, selection, and recombination on the evolution of hybrid genomes in Candida yeast pathogens.</title>
        <authorList>
            <person name="Mixao V."/>
            <person name="Ksiezopolska E."/>
            <person name="Saus E."/>
            <person name="Boekhout T."/>
            <person name="Gacser A."/>
            <person name="Gabaldon T."/>
        </authorList>
    </citation>
    <scope>NUCLEOTIDE SEQUENCE [LARGE SCALE GENOMIC DNA]</scope>
    <source>
        <strain evidence="6 7">BP57</strain>
    </source>
</reference>
<feature type="region of interest" description="Disordered" evidence="5">
    <location>
        <begin position="287"/>
        <end position="307"/>
    </location>
</feature>
<comment type="pathway">
    <text evidence="1">Amine and polyamine biosynthesis; S-adenosylmethioninamine biosynthesis; S-adenosylmethioninamine from S-adenosyl-L-methionine: step 1/1.</text>
</comment>
<evidence type="ECO:0000256" key="4">
    <source>
        <dbReference type="ARBA" id="ARBA00023115"/>
    </source>
</evidence>
<evidence type="ECO:0000256" key="5">
    <source>
        <dbReference type="SAM" id="MobiDB-lite"/>
    </source>
</evidence>
<evidence type="ECO:0000256" key="2">
    <source>
        <dbReference type="ARBA" id="ARBA00008466"/>
    </source>
</evidence>
<sequence>MAPPPPPPPAYYQDSFVDHELSKNLDSTFAFEGPEKLLEIWFWKSETDIPNKEEEDGNATHEGLRSIPLESWVQILDLVNCKILSMKSCKFMDAYLLSESSLFVFPHKLILKTCGTTTTLACLKELFSMVGKQLLLHIDSKEIYKIFYSRRCFMFPDKQVHVHKDWKSEVSLLNEYFSFGKSYVVGNFASDDHWYLYVGGQEEDPKAMKSQQQVEAPPPHKVVDQTFEILMTELDPECASKFIYSRKPGEEAENKQDDLGHNLGLDTMVETELDSIFEPVNVNTHLPSPSLSDLSEDEEREAKTEQYHPHIKRNSVDDDYAGKGVRSASGAPTKFEFIHDAFAFTPCGYSSNSICSNVKGGYYYTLHITPESGWSYASFETNFPFNNTSYPITKVLFKILQIFKPRKFSMTLINEVCERNNSAGKEEFDDSNYQSLLGCDLLLRESMGYKKLEKVVYDLQNEYHLLYMNFEKV</sequence>
<evidence type="ECO:0000313" key="6">
    <source>
        <dbReference type="EMBL" id="KAG5418623.1"/>
    </source>
</evidence>
<dbReference type="PANTHER" id="PTHR11570">
    <property type="entry name" value="S-ADENOSYLMETHIONINE DECARBOXYLASE"/>
    <property type="match status" value="1"/>
</dbReference>
<evidence type="ECO:0000256" key="1">
    <source>
        <dbReference type="ARBA" id="ARBA00004911"/>
    </source>
</evidence>
<evidence type="ECO:0000313" key="7">
    <source>
        <dbReference type="Proteomes" id="UP000669133"/>
    </source>
</evidence>
<comment type="caution">
    <text evidence="6">The sequence shown here is derived from an EMBL/GenBank/DDBJ whole genome shotgun (WGS) entry which is preliminary data.</text>
</comment>
<dbReference type="GeneID" id="93652780"/>
<gene>
    <name evidence="6" type="ORF">I9W82_004151</name>
</gene>
<accession>A0A8H7ZGG6</accession>
<comment type="similarity">
    <text evidence="2">Belongs to the eukaryotic AdoMetDC family.</text>
</comment>
<dbReference type="InterPro" id="IPR048283">
    <property type="entry name" value="AdoMetDC-like"/>
</dbReference>
<dbReference type="GO" id="GO:0005829">
    <property type="term" value="C:cytosol"/>
    <property type="evidence" value="ECO:0007669"/>
    <property type="project" value="TreeGrafter"/>
</dbReference>
<dbReference type="OrthoDB" id="1068353at2759"/>
<organism evidence="6 7">
    <name type="scientific">Candida metapsilosis</name>
    <dbReference type="NCBI Taxonomy" id="273372"/>
    <lineage>
        <taxon>Eukaryota</taxon>
        <taxon>Fungi</taxon>
        <taxon>Dikarya</taxon>
        <taxon>Ascomycota</taxon>
        <taxon>Saccharomycotina</taxon>
        <taxon>Pichiomycetes</taxon>
        <taxon>Debaryomycetaceae</taxon>
        <taxon>Candida/Lodderomyces clade</taxon>
        <taxon>Candida</taxon>
    </lineage>
</organism>
<keyword evidence="3" id="KW-0745">Spermidine biosynthesis</keyword>
<name>A0A8H7ZGG6_9ASCO</name>
<dbReference type="GO" id="GO:0006597">
    <property type="term" value="P:spermine biosynthetic process"/>
    <property type="evidence" value="ECO:0007669"/>
    <property type="project" value="TreeGrafter"/>
</dbReference>
<dbReference type="Pfam" id="PF01536">
    <property type="entry name" value="SAM_decarbox"/>
    <property type="match status" value="1"/>
</dbReference>
<dbReference type="Proteomes" id="UP000669133">
    <property type="component" value="Unassembled WGS sequence"/>
</dbReference>
<protein>
    <submittedName>
        <fullName evidence="6">SPE2</fullName>
    </submittedName>
</protein>
<dbReference type="EMBL" id="JAEOAQ010000005">
    <property type="protein sequence ID" value="KAG5418623.1"/>
    <property type="molecule type" value="Genomic_DNA"/>
</dbReference>
<dbReference type="GO" id="GO:0004014">
    <property type="term" value="F:adenosylmethionine decarboxylase activity"/>
    <property type="evidence" value="ECO:0007669"/>
    <property type="project" value="InterPro"/>
</dbReference>
<dbReference type="PANTHER" id="PTHR11570:SF0">
    <property type="entry name" value="S-ADENOSYLMETHIONINE DECARBOXYLASE PROENZYME"/>
    <property type="match status" value="1"/>
</dbReference>
<evidence type="ECO:0000256" key="3">
    <source>
        <dbReference type="ARBA" id="ARBA00023066"/>
    </source>
</evidence>